<dbReference type="InterPro" id="IPR041670">
    <property type="entry name" value="Znf-CCHC_6"/>
</dbReference>
<evidence type="ECO:0000313" key="9">
    <source>
        <dbReference type="Proteomes" id="UP000094043"/>
    </source>
</evidence>
<organism evidence="8 9">
    <name type="scientific">Cryptococcus depauperatus CBS 7841</name>
    <dbReference type="NCBI Taxonomy" id="1295531"/>
    <lineage>
        <taxon>Eukaryota</taxon>
        <taxon>Fungi</taxon>
        <taxon>Dikarya</taxon>
        <taxon>Basidiomycota</taxon>
        <taxon>Agaricomycotina</taxon>
        <taxon>Tremellomycetes</taxon>
        <taxon>Tremellales</taxon>
        <taxon>Cryptococcaceae</taxon>
        <taxon>Cryptococcus</taxon>
    </lineage>
</organism>
<gene>
    <name evidence="8" type="ORF">L203_100772</name>
</gene>
<dbReference type="GO" id="GO:0016251">
    <property type="term" value="F:RNA polymerase II general transcription initiation factor activity"/>
    <property type="evidence" value="ECO:0007669"/>
    <property type="project" value="InterPro"/>
</dbReference>
<dbReference type="RefSeq" id="XP_066066323.1">
    <property type="nucleotide sequence ID" value="XM_066210226.1"/>
</dbReference>
<name>A0AAJ8JNP0_9TREE</name>
<reference evidence="8" key="2">
    <citation type="journal article" date="2022" name="Elife">
        <title>Obligate sexual reproduction of a homothallic fungus closely related to the Cryptococcus pathogenic species complex.</title>
        <authorList>
            <person name="Passer A.R."/>
            <person name="Clancey S.A."/>
            <person name="Shea T."/>
            <person name="David-Palma M."/>
            <person name="Averette A.F."/>
            <person name="Boekhout T."/>
            <person name="Porcel B.M."/>
            <person name="Nowrousian M."/>
            <person name="Cuomo C.A."/>
            <person name="Sun S."/>
            <person name="Heitman J."/>
            <person name="Coelho M.A."/>
        </authorList>
    </citation>
    <scope>NUCLEOTIDE SEQUENCE</scope>
    <source>
        <strain evidence="8">CBS 7841</strain>
    </source>
</reference>
<keyword evidence="2" id="KW-0805">Transcription regulation</keyword>
<feature type="region of interest" description="Disordered" evidence="5">
    <location>
        <begin position="843"/>
        <end position="879"/>
    </location>
</feature>
<feature type="region of interest" description="Disordered" evidence="5">
    <location>
        <begin position="27"/>
        <end position="76"/>
    </location>
</feature>
<keyword evidence="4" id="KW-0539">Nucleus</keyword>
<dbReference type="AlphaFoldDB" id="A0AAJ8JNP0"/>
<dbReference type="GO" id="GO:0051123">
    <property type="term" value="P:RNA polymerase II preinitiation complex assembly"/>
    <property type="evidence" value="ECO:0007669"/>
    <property type="project" value="TreeGrafter"/>
</dbReference>
<dbReference type="KEGG" id="cdep:91084986"/>
<reference evidence="8" key="1">
    <citation type="submission" date="2016-06" db="EMBL/GenBank/DDBJ databases">
        <authorList>
            <person name="Cuomo C."/>
            <person name="Litvintseva A."/>
            <person name="Heitman J."/>
            <person name="Chen Y."/>
            <person name="Sun S."/>
            <person name="Springer D."/>
            <person name="Dromer F."/>
            <person name="Young S."/>
            <person name="Zeng Q."/>
            <person name="Chapman S."/>
            <person name="Gujja S."/>
            <person name="Saif S."/>
            <person name="Birren B."/>
        </authorList>
    </citation>
    <scope>NUCLEOTIDE SEQUENCE</scope>
    <source>
        <strain evidence="8">CBS 7841</strain>
    </source>
</reference>
<evidence type="ECO:0000259" key="7">
    <source>
        <dbReference type="Pfam" id="PF15288"/>
    </source>
</evidence>
<dbReference type="Pfam" id="PF15288">
    <property type="entry name" value="zf-CCHC_6"/>
    <property type="match status" value="1"/>
</dbReference>
<evidence type="ECO:0000259" key="6">
    <source>
        <dbReference type="Pfam" id="PF12157"/>
    </source>
</evidence>
<feature type="domain" description="Zinc knuckle" evidence="7">
    <location>
        <begin position="990"/>
        <end position="1017"/>
    </location>
</feature>
<evidence type="ECO:0000256" key="2">
    <source>
        <dbReference type="ARBA" id="ARBA00023015"/>
    </source>
</evidence>
<feature type="compositionally biased region" description="Basic and acidic residues" evidence="5">
    <location>
        <begin position="859"/>
        <end position="868"/>
    </location>
</feature>
<dbReference type="GO" id="GO:0005669">
    <property type="term" value="C:transcription factor TFIID complex"/>
    <property type="evidence" value="ECO:0007669"/>
    <property type="project" value="InterPro"/>
</dbReference>
<dbReference type="PANTHER" id="PTHR13900">
    <property type="entry name" value="TRANSCRIPTION INITIATION FACTOR TFIID"/>
    <property type="match status" value="1"/>
</dbReference>
<protein>
    <recommendedName>
        <fullName evidence="10">Transcription initiation factor TFIID subunit 1</fullName>
    </recommendedName>
</protein>
<dbReference type="InterPro" id="IPR022591">
    <property type="entry name" value="TAF1_HAT_dom"/>
</dbReference>
<comment type="subcellular location">
    <subcellularLocation>
        <location evidence="1">Nucleus</location>
    </subcellularLocation>
</comment>
<evidence type="ECO:0000313" key="8">
    <source>
        <dbReference type="EMBL" id="WVN85623.1"/>
    </source>
</evidence>
<dbReference type="EMBL" id="CP143784">
    <property type="protein sequence ID" value="WVN85623.1"/>
    <property type="molecule type" value="Genomic_DNA"/>
</dbReference>
<feature type="compositionally biased region" description="Acidic residues" evidence="5">
    <location>
        <begin position="46"/>
        <end position="66"/>
    </location>
</feature>
<dbReference type="Pfam" id="PF12157">
    <property type="entry name" value="DUF3591"/>
    <property type="match status" value="1"/>
</dbReference>
<dbReference type="GeneID" id="91084986"/>
<accession>A0AAJ8JNP0</accession>
<keyword evidence="3" id="KW-0804">Transcription</keyword>
<dbReference type="InterPro" id="IPR040240">
    <property type="entry name" value="TAF1"/>
</dbReference>
<feature type="region of interest" description="Disordered" evidence="5">
    <location>
        <begin position="101"/>
        <end position="120"/>
    </location>
</feature>
<feature type="compositionally biased region" description="Basic and acidic residues" evidence="5">
    <location>
        <begin position="67"/>
        <end position="76"/>
    </location>
</feature>
<proteinExistence type="predicted"/>
<dbReference type="PANTHER" id="PTHR13900:SF0">
    <property type="entry name" value="TRANSCRIPTION INITIATION FACTOR TFIID SUBUNIT 1"/>
    <property type="match status" value="1"/>
</dbReference>
<dbReference type="GO" id="GO:0017025">
    <property type="term" value="F:TBP-class protein binding"/>
    <property type="evidence" value="ECO:0007669"/>
    <property type="project" value="InterPro"/>
</dbReference>
<evidence type="ECO:0000256" key="3">
    <source>
        <dbReference type="ARBA" id="ARBA00023163"/>
    </source>
</evidence>
<dbReference type="Proteomes" id="UP000094043">
    <property type="component" value="Chromosome 1"/>
</dbReference>
<feature type="domain" description="Transcription initiation factor TFIID subunit 1 histone acetyltransferase" evidence="6">
    <location>
        <begin position="342"/>
        <end position="804"/>
    </location>
</feature>
<evidence type="ECO:0000256" key="4">
    <source>
        <dbReference type="ARBA" id="ARBA00023242"/>
    </source>
</evidence>
<feature type="compositionally biased region" description="Polar residues" evidence="5">
    <location>
        <begin position="28"/>
        <end position="42"/>
    </location>
</feature>
<evidence type="ECO:0000256" key="1">
    <source>
        <dbReference type="ARBA" id="ARBA00004123"/>
    </source>
</evidence>
<keyword evidence="9" id="KW-1185">Reference proteome</keyword>
<dbReference type="GO" id="GO:0004402">
    <property type="term" value="F:histone acetyltransferase activity"/>
    <property type="evidence" value="ECO:0007669"/>
    <property type="project" value="InterPro"/>
</dbReference>
<sequence length="1065" mass="120366">MASENDTLSSIGSLGLSRILASAGIDPSSLSSFLGETGTSSKELAEVELEEDDGKFEDDISDNELPEEAKEDRYQQEWNREVRRREEERWMKKGLELMRKSFEQEKDSKGKRKAEDGKTQAEKELDAVLNIWPDFAPGKRLKMCEIIYETPADVKAFELERKRRRLSKKDRVMFTFKVASPLHQPIQSAFLLSSLPPLETAKPGQPNYNNPIGSYFDKAWVKEAKERKRAEMTVPPIDIVLKTKDAKSDMDKFGRDLDLVDWEQGIVLNSLELPEKQVDILAPRNDLLEAGDWVTDVIWDATRVSQDLFESDDEQTSPGKSLMKSSSKTVTVAFKDIKLDPFNISNDGLYEHSKEAKSRIRQTFGAIEVFHSIPAKILQLPFYRTTLSKQEARAWHRPAIHFPIGITCTFSKLKSNPSASLNVKKKQMLADPSEKFKTTKDLTLTERGPFVLLELSEEYPPIMSNFGMGTTIVNYYRKIDDKDETVPKMEFGQPSILSPGDAEPFLLGYVDKGKITQVIHNNLIRAPIFRHKPEPTDFLCIRQTINGHSTYHLRSINNIFTVGQTVPNESEIHGPHARKNTNTAKMRLMIIAWLLINKSKQKRFKIGKLLKYFPDQTELQMRQRLKVKGNEFLMYSRSPGPNQGYWQLNPEYSFPEERRQVLEMCPPEHACLYEAMQAGARHLYDAGYKKTAEGGHEDEDESNLDIEQRLAVWSITHNYKLAEVQKAWLMIHGEGDPTSRGEGFSFLRANMKNYFLRKGETEQGRRLEAEAKAGGTPVKISNAEQNRIYEEEKRKIWDLQWQALSSPIPPELTAAEEEAAKNSVQPIMPGLAPRIHRGESRRAFSRGMSRGTSIVPTPRDLDSPRDRSPSVFSMDGGESSYAGNPLAGKVLRIKRMVKGKQQVEIVRDQGVIAAYLKRIEEKKIEYYIEHPEELAPTGDNTEDELRKAALRQLLEKNKLNQQRRLMRKKYQSKTLEMDTIGIEGVDLEGKRKCGACGAIGHTKANRNCPMFGQTAAGASVGPSPSHTASATPGYGGAFVPTTLLDPNAPATQHTTSFKIKLGGGQ</sequence>
<evidence type="ECO:0000256" key="5">
    <source>
        <dbReference type="SAM" id="MobiDB-lite"/>
    </source>
</evidence>
<reference evidence="8" key="3">
    <citation type="submission" date="2024-01" db="EMBL/GenBank/DDBJ databases">
        <authorList>
            <person name="Coelho M.A."/>
            <person name="David-Palma M."/>
            <person name="Shea T."/>
            <person name="Sun S."/>
            <person name="Cuomo C.A."/>
            <person name="Heitman J."/>
        </authorList>
    </citation>
    <scope>NUCLEOTIDE SEQUENCE</scope>
    <source>
        <strain evidence="8">CBS 7841</strain>
    </source>
</reference>
<evidence type="ECO:0008006" key="10">
    <source>
        <dbReference type="Google" id="ProtNLM"/>
    </source>
</evidence>